<protein>
    <submittedName>
        <fullName evidence="2">Uncharacterized protein</fullName>
    </submittedName>
</protein>
<reference evidence="2" key="1">
    <citation type="submission" date="2021-05" db="EMBL/GenBank/DDBJ databases">
        <authorList>
            <person name="Alioto T."/>
            <person name="Alioto T."/>
            <person name="Gomez Garrido J."/>
        </authorList>
    </citation>
    <scope>NUCLEOTIDE SEQUENCE</scope>
</reference>
<proteinExistence type="predicted"/>
<dbReference type="EMBL" id="HBUF01338913">
    <property type="protein sequence ID" value="CAG6699158.1"/>
    <property type="molecule type" value="Transcribed_RNA"/>
</dbReference>
<feature type="region of interest" description="Disordered" evidence="1">
    <location>
        <begin position="86"/>
        <end position="118"/>
    </location>
</feature>
<evidence type="ECO:0000256" key="1">
    <source>
        <dbReference type="SAM" id="MobiDB-lite"/>
    </source>
</evidence>
<organism evidence="2">
    <name type="scientific">Cacopsylla melanoneura</name>
    <dbReference type="NCBI Taxonomy" id="428564"/>
    <lineage>
        <taxon>Eukaryota</taxon>
        <taxon>Metazoa</taxon>
        <taxon>Ecdysozoa</taxon>
        <taxon>Arthropoda</taxon>
        <taxon>Hexapoda</taxon>
        <taxon>Insecta</taxon>
        <taxon>Pterygota</taxon>
        <taxon>Neoptera</taxon>
        <taxon>Paraneoptera</taxon>
        <taxon>Hemiptera</taxon>
        <taxon>Sternorrhyncha</taxon>
        <taxon>Psylloidea</taxon>
        <taxon>Psyllidae</taxon>
        <taxon>Psyllinae</taxon>
        <taxon>Cacopsylla</taxon>
    </lineage>
</organism>
<name>A0A8D8U459_9HEMI</name>
<dbReference type="AlphaFoldDB" id="A0A8D8U459"/>
<accession>A0A8D8U459</accession>
<evidence type="ECO:0000313" key="2">
    <source>
        <dbReference type="EMBL" id="CAG6699158.1"/>
    </source>
</evidence>
<sequence length="118" mass="13829">MEEVMTTKQSLLKYKEHEAHCVPSQTNLFHGHLTVSFDFLRRSKLLYTEYSKQLHKPAGMHLNLIHEDAARDLKNGLHENDKHIVANHRVPPPENNIHRPQIEIIPLPQEYERSHQVS</sequence>